<dbReference type="Pfam" id="PF25238">
    <property type="entry name" value="OGFOD2-like"/>
    <property type="match status" value="1"/>
</dbReference>
<dbReference type="OrthoDB" id="1736837at2759"/>
<keyword evidence="8" id="KW-1185">Reference proteome</keyword>
<keyword evidence="4" id="KW-0560">Oxidoreductase</keyword>
<dbReference type="eggNOG" id="KOG1971">
    <property type="taxonomic scope" value="Eukaryota"/>
</dbReference>
<dbReference type="EMBL" id="KB870805">
    <property type="protein sequence ID" value="EOA37966.1"/>
    <property type="molecule type" value="Genomic_DNA"/>
</dbReference>
<keyword evidence="2" id="KW-0847">Vitamin C</keyword>
<feature type="domain" description="Prolyl 4-hydroxylase alpha subunit" evidence="6">
    <location>
        <begin position="155"/>
        <end position="335"/>
    </location>
</feature>
<dbReference type="GO" id="GO:0016705">
    <property type="term" value="F:oxidoreductase activity, acting on paired donors, with incorporation or reduction of molecular oxygen"/>
    <property type="evidence" value="ECO:0007669"/>
    <property type="project" value="InterPro"/>
</dbReference>
<evidence type="ECO:0000256" key="2">
    <source>
        <dbReference type="ARBA" id="ARBA00022896"/>
    </source>
</evidence>
<dbReference type="PANTHER" id="PTHR24014">
    <property type="entry name" value="2-OXOGLUTARATE AND IRON-DEPENDENT OXYGENASE DOMAIN-CONTAINING PROTEIN 2"/>
    <property type="match status" value="1"/>
</dbReference>
<evidence type="ECO:0000256" key="4">
    <source>
        <dbReference type="ARBA" id="ARBA00023002"/>
    </source>
</evidence>
<dbReference type="GO" id="GO:0031418">
    <property type="term" value="F:L-ascorbic acid binding"/>
    <property type="evidence" value="ECO:0007669"/>
    <property type="project" value="UniProtKB-KW"/>
</dbReference>
<dbReference type="InterPro" id="IPR006620">
    <property type="entry name" value="Pro_4_hyd_alph"/>
</dbReference>
<feature type="region of interest" description="Disordered" evidence="5">
    <location>
        <begin position="1"/>
        <end position="31"/>
    </location>
</feature>
<organism evidence="7 8">
    <name type="scientific">Capsella rubella</name>
    <dbReference type="NCBI Taxonomy" id="81985"/>
    <lineage>
        <taxon>Eukaryota</taxon>
        <taxon>Viridiplantae</taxon>
        <taxon>Streptophyta</taxon>
        <taxon>Embryophyta</taxon>
        <taxon>Tracheophyta</taxon>
        <taxon>Spermatophyta</taxon>
        <taxon>Magnoliopsida</taxon>
        <taxon>eudicotyledons</taxon>
        <taxon>Gunneridae</taxon>
        <taxon>Pentapetalae</taxon>
        <taxon>rosids</taxon>
        <taxon>malvids</taxon>
        <taxon>Brassicales</taxon>
        <taxon>Brassicaceae</taxon>
        <taxon>Camelineae</taxon>
        <taxon>Capsella</taxon>
    </lineage>
</organism>
<dbReference type="SMART" id="SM00702">
    <property type="entry name" value="P4Hc"/>
    <property type="match status" value="1"/>
</dbReference>
<evidence type="ECO:0000313" key="7">
    <source>
        <dbReference type="EMBL" id="EOA37966.1"/>
    </source>
</evidence>
<evidence type="ECO:0000313" key="8">
    <source>
        <dbReference type="Proteomes" id="UP000029121"/>
    </source>
</evidence>
<evidence type="ECO:0000256" key="5">
    <source>
        <dbReference type="SAM" id="MobiDB-lite"/>
    </source>
</evidence>
<accession>R0GQB2</accession>
<name>R0GQB2_9BRAS</name>
<reference evidence="8" key="1">
    <citation type="journal article" date="2013" name="Nat. Genet.">
        <title>The Capsella rubella genome and the genomic consequences of rapid mating system evolution.</title>
        <authorList>
            <person name="Slotte T."/>
            <person name="Hazzouri K.M."/>
            <person name="Agren J.A."/>
            <person name="Koenig D."/>
            <person name="Maumus F."/>
            <person name="Guo Y.L."/>
            <person name="Steige K."/>
            <person name="Platts A.E."/>
            <person name="Escobar J.S."/>
            <person name="Newman L.K."/>
            <person name="Wang W."/>
            <person name="Mandakova T."/>
            <person name="Vello E."/>
            <person name="Smith L.M."/>
            <person name="Henz S.R."/>
            <person name="Steffen J."/>
            <person name="Takuno S."/>
            <person name="Brandvain Y."/>
            <person name="Coop G."/>
            <person name="Andolfatto P."/>
            <person name="Hu T.T."/>
            <person name="Blanchette M."/>
            <person name="Clark R.M."/>
            <person name="Quesneville H."/>
            <person name="Nordborg M."/>
            <person name="Gaut B.S."/>
            <person name="Lysak M.A."/>
            <person name="Jenkins J."/>
            <person name="Grimwood J."/>
            <person name="Chapman J."/>
            <person name="Prochnik S."/>
            <person name="Shu S."/>
            <person name="Rokhsar D."/>
            <person name="Schmutz J."/>
            <person name="Weigel D."/>
            <person name="Wright S.I."/>
        </authorList>
    </citation>
    <scope>NUCLEOTIDE SEQUENCE [LARGE SCALE GENOMIC DNA]</scope>
    <source>
        <strain evidence="8">cv. Monte Gargano</strain>
    </source>
</reference>
<dbReference type="GO" id="GO:0005506">
    <property type="term" value="F:iron ion binding"/>
    <property type="evidence" value="ECO:0007669"/>
    <property type="project" value="InterPro"/>
</dbReference>
<evidence type="ECO:0000259" key="6">
    <source>
        <dbReference type="SMART" id="SM00702"/>
    </source>
</evidence>
<dbReference type="GO" id="GO:0051213">
    <property type="term" value="F:dioxygenase activity"/>
    <property type="evidence" value="ECO:0007669"/>
    <property type="project" value="UniProtKB-KW"/>
</dbReference>
<dbReference type="AlphaFoldDB" id="R0GQB2"/>
<evidence type="ECO:0000256" key="3">
    <source>
        <dbReference type="ARBA" id="ARBA00022964"/>
    </source>
</evidence>
<dbReference type="PANTHER" id="PTHR24014:SF4">
    <property type="entry name" value="2-OXOGLUTARATE AND IRON-DEPENDENT OXYGENASE DOMAIN-CONTAINING PROTEIN 2"/>
    <property type="match status" value="1"/>
</dbReference>
<gene>
    <name evidence="7" type="ORF">CARUB_v10009434mg</name>
</gene>
<evidence type="ECO:0000256" key="1">
    <source>
        <dbReference type="ARBA" id="ARBA00001961"/>
    </source>
</evidence>
<proteinExistence type="predicted"/>
<protein>
    <recommendedName>
        <fullName evidence="6">Prolyl 4-hydroxylase alpha subunit domain-containing protein</fullName>
    </recommendedName>
</protein>
<comment type="cofactor">
    <cofactor evidence="1">
        <name>L-ascorbate</name>
        <dbReference type="ChEBI" id="CHEBI:38290"/>
    </cofactor>
</comment>
<dbReference type="Proteomes" id="UP000029121">
    <property type="component" value="Unassembled WGS sequence"/>
</dbReference>
<keyword evidence="3" id="KW-0223">Dioxygenase</keyword>
<sequence length="382" mass="44684">MAVDGDGTDGGGGSQPPGNTAAEEEEEETEVRIQTLSQFPNNDHVSDDYEDLDLEYSSLVLKSLEKYLPMEMLTAERIVKYLFMSDVLEKYITRGDLTMDKNRKEYRQKIRSSYQPRFRELYTFDPKLFLLYSFRYAITANTEESFRRIIAEPFPGVFVFQMFQPDFFQKLIKEVENFRLWTFMKNFKIRKPTCKTIYGVVLDDFGLDFMLNKLMQEFIFPLCKVFFPDVCGEMFDSHHGYFVEYGENRNVAELGYQIDDSEITLNVCLSKQFEGGEICFRGTRCKKHAKTDAHPEEIFDYRQIPGQAILYRGCHRNGARATTSGYRTNMFLWCKSSLFREMQTYQKDFSDSCGQCSHEKKEKESQILAAKRKEMIRVEGEA</sequence>